<sequence>MRLMNQWSIGLVVVLVGLGSAVSFAADPPKQRLDQTFVAGKFRIFYSLEGTSAVPADDKDQSGVPDRVEDIAKQLNVAHRLFCEVLEFPDPLTSERYPGVTCIQVSLRQSKSNGIAFDESGRARIIAQGQPGERALSITINNRVDPIKNVTPAHEYFHLIQYGATYFKNRWYLEGMTRWSEHGIATGDLGDVRYPAEGPWPQSQSQQNELTQLTYDAEFVLWNPIAQATDSQGHLPNSPAMRELAAVRYSDGTPVLADMNLRGYEVMREILLELGKVDDVAFQELGYQEWSEANQKSKQNDAYIYASSMKVLQRFVDR</sequence>
<evidence type="ECO:0008006" key="4">
    <source>
        <dbReference type="Google" id="ProtNLM"/>
    </source>
</evidence>
<keyword evidence="1" id="KW-0732">Signal</keyword>
<reference evidence="2 3" key="1">
    <citation type="submission" date="2018-07" db="EMBL/GenBank/DDBJ databases">
        <title>Comparative genomes isolates from brazilian mangrove.</title>
        <authorList>
            <person name="De Araujo J.E."/>
            <person name="Taketani R.G."/>
            <person name="Silva M.C.P."/>
            <person name="Lourenco M.V."/>
            <person name="Oliveira V.M."/>
            <person name="Andreote F.D."/>
        </authorList>
    </citation>
    <scope>NUCLEOTIDE SEQUENCE [LARGE SCALE GENOMIC DNA]</scope>
    <source>
        <strain evidence="2 3">HEX PRIS-MGV</strain>
    </source>
</reference>
<feature type="chain" id="PRO_5016670000" description="Peptidase MA-like domain-containing protein" evidence="1">
    <location>
        <begin position="26"/>
        <end position="318"/>
    </location>
</feature>
<accession>A0A368KT02</accession>
<comment type="caution">
    <text evidence="2">The sequence shown here is derived from an EMBL/GenBank/DDBJ whole genome shotgun (WGS) entry which is preliminary data.</text>
</comment>
<dbReference type="OrthoDB" id="262317at2"/>
<dbReference type="AlphaFoldDB" id="A0A368KT02"/>
<dbReference type="RefSeq" id="WP_114368124.1">
    <property type="nucleotide sequence ID" value="NZ_QPEX01000011.1"/>
</dbReference>
<protein>
    <recommendedName>
        <fullName evidence="4">Peptidase MA-like domain-containing protein</fullName>
    </recommendedName>
</protein>
<feature type="signal peptide" evidence="1">
    <location>
        <begin position="1"/>
        <end position="25"/>
    </location>
</feature>
<name>A0A368KT02_9BACT</name>
<evidence type="ECO:0000313" key="2">
    <source>
        <dbReference type="EMBL" id="RCS52698.1"/>
    </source>
</evidence>
<evidence type="ECO:0000313" key="3">
    <source>
        <dbReference type="Proteomes" id="UP000253562"/>
    </source>
</evidence>
<evidence type="ECO:0000256" key="1">
    <source>
        <dbReference type="SAM" id="SignalP"/>
    </source>
</evidence>
<gene>
    <name evidence="2" type="ORF">DTL42_07625</name>
</gene>
<dbReference type="Proteomes" id="UP000253562">
    <property type="component" value="Unassembled WGS sequence"/>
</dbReference>
<proteinExistence type="predicted"/>
<organism evidence="2 3">
    <name type="scientific">Bremerella cremea</name>
    <dbReference type="NCBI Taxonomy" id="1031537"/>
    <lineage>
        <taxon>Bacteria</taxon>
        <taxon>Pseudomonadati</taxon>
        <taxon>Planctomycetota</taxon>
        <taxon>Planctomycetia</taxon>
        <taxon>Pirellulales</taxon>
        <taxon>Pirellulaceae</taxon>
        <taxon>Bremerella</taxon>
    </lineage>
</organism>
<dbReference type="EMBL" id="QPEX01000011">
    <property type="protein sequence ID" value="RCS52698.1"/>
    <property type="molecule type" value="Genomic_DNA"/>
</dbReference>